<organism evidence="2 3">
    <name type="scientific">Suillus luteus UH-Slu-Lm8-n1</name>
    <dbReference type="NCBI Taxonomy" id="930992"/>
    <lineage>
        <taxon>Eukaryota</taxon>
        <taxon>Fungi</taxon>
        <taxon>Dikarya</taxon>
        <taxon>Basidiomycota</taxon>
        <taxon>Agaricomycotina</taxon>
        <taxon>Agaricomycetes</taxon>
        <taxon>Agaricomycetidae</taxon>
        <taxon>Boletales</taxon>
        <taxon>Suillineae</taxon>
        <taxon>Suillaceae</taxon>
        <taxon>Suillus</taxon>
    </lineage>
</organism>
<protein>
    <submittedName>
        <fullName evidence="2">Uncharacterized protein</fullName>
    </submittedName>
</protein>
<reference evidence="2 3" key="1">
    <citation type="submission" date="2014-04" db="EMBL/GenBank/DDBJ databases">
        <authorList>
            <consortium name="DOE Joint Genome Institute"/>
            <person name="Kuo A."/>
            <person name="Ruytinx J."/>
            <person name="Rineau F."/>
            <person name="Colpaert J."/>
            <person name="Kohler A."/>
            <person name="Nagy L.G."/>
            <person name="Floudas D."/>
            <person name="Copeland A."/>
            <person name="Barry K.W."/>
            <person name="Cichocki N."/>
            <person name="Veneault-Fourrey C."/>
            <person name="LaButti K."/>
            <person name="Lindquist E.A."/>
            <person name="Lipzen A."/>
            <person name="Lundell T."/>
            <person name="Morin E."/>
            <person name="Murat C."/>
            <person name="Sun H."/>
            <person name="Tunlid A."/>
            <person name="Henrissat B."/>
            <person name="Grigoriev I.V."/>
            <person name="Hibbett D.S."/>
            <person name="Martin F."/>
            <person name="Nordberg H.P."/>
            <person name="Cantor M.N."/>
            <person name="Hua S.X."/>
        </authorList>
    </citation>
    <scope>NUCLEOTIDE SEQUENCE [LARGE SCALE GENOMIC DNA]</scope>
    <source>
        <strain evidence="2 3">UH-Slu-Lm8-n1</strain>
    </source>
</reference>
<feature type="compositionally biased region" description="Polar residues" evidence="1">
    <location>
        <begin position="60"/>
        <end position="69"/>
    </location>
</feature>
<evidence type="ECO:0000313" key="2">
    <source>
        <dbReference type="EMBL" id="KIK49176.1"/>
    </source>
</evidence>
<name>A0A0D0B528_9AGAM</name>
<accession>A0A0D0B528</accession>
<reference evidence="3" key="2">
    <citation type="submission" date="2015-01" db="EMBL/GenBank/DDBJ databases">
        <title>Evolutionary Origins and Diversification of the Mycorrhizal Mutualists.</title>
        <authorList>
            <consortium name="DOE Joint Genome Institute"/>
            <consortium name="Mycorrhizal Genomics Consortium"/>
            <person name="Kohler A."/>
            <person name="Kuo A."/>
            <person name="Nagy L.G."/>
            <person name="Floudas D."/>
            <person name="Copeland A."/>
            <person name="Barry K.W."/>
            <person name="Cichocki N."/>
            <person name="Veneault-Fourrey C."/>
            <person name="LaButti K."/>
            <person name="Lindquist E.A."/>
            <person name="Lipzen A."/>
            <person name="Lundell T."/>
            <person name="Morin E."/>
            <person name="Murat C."/>
            <person name="Riley R."/>
            <person name="Ohm R."/>
            <person name="Sun H."/>
            <person name="Tunlid A."/>
            <person name="Henrissat B."/>
            <person name="Grigoriev I.V."/>
            <person name="Hibbett D.S."/>
            <person name="Martin F."/>
        </authorList>
    </citation>
    <scope>NUCLEOTIDE SEQUENCE [LARGE SCALE GENOMIC DNA]</scope>
    <source>
        <strain evidence="3">UH-Slu-Lm8-n1</strain>
    </source>
</reference>
<evidence type="ECO:0000313" key="3">
    <source>
        <dbReference type="Proteomes" id="UP000054485"/>
    </source>
</evidence>
<proteinExistence type="predicted"/>
<gene>
    <name evidence="2" type="ORF">CY34DRAFT_437715</name>
</gene>
<dbReference type="InParanoid" id="A0A0D0B528"/>
<dbReference type="AlphaFoldDB" id="A0A0D0B528"/>
<evidence type="ECO:0000256" key="1">
    <source>
        <dbReference type="SAM" id="MobiDB-lite"/>
    </source>
</evidence>
<keyword evidence="3" id="KW-1185">Reference proteome</keyword>
<dbReference type="Proteomes" id="UP000054485">
    <property type="component" value="Unassembled WGS sequence"/>
</dbReference>
<dbReference type="HOGENOM" id="CLU_2777612_0_0_1"/>
<sequence>MPGECLRRSSSRPSVSYVGTTVVNARVCLSFQNSRLWHRHEHPDPTDGRVKKKRSELVDSGTSRLLSGC</sequence>
<dbReference type="EMBL" id="KN835134">
    <property type="protein sequence ID" value="KIK49176.1"/>
    <property type="molecule type" value="Genomic_DNA"/>
</dbReference>
<feature type="region of interest" description="Disordered" evidence="1">
    <location>
        <begin position="39"/>
        <end position="69"/>
    </location>
</feature>